<sequence>MFRNSGTRALLCALCYMVCAAALTQGAPTNLGRYMWLECKPNSTDANCLTRQTPLATIPSTAPQRLSARGDIARLAAEKLQLLNPEEELGSGKDSTFDEQEALGVKMADLYRSAKLQGSEPEEVSGFGVSGDGYSSDLDKNYVE</sequence>
<dbReference type="GeneID" id="103185875"/>
<proteinExistence type="evidence at transcript level"/>
<dbReference type="RefSeq" id="XP_042193035.1">
    <property type="nucleotide sequence ID" value="XM_042337101.1"/>
</dbReference>
<feature type="chain" id="PRO_5004778954" evidence="2">
    <location>
        <begin position="27"/>
        <end position="144"/>
    </location>
</feature>
<feature type="region of interest" description="Disordered" evidence="1">
    <location>
        <begin position="117"/>
        <end position="144"/>
    </location>
</feature>
<organism evidence="3">
    <name type="scientific">Callorhinchus milii</name>
    <name type="common">Ghost shark</name>
    <dbReference type="NCBI Taxonomy" id="7868"/>
    <lineage>
        <taxon>Eukaryota</taxon>
        <taxon>Metazoa</taxon>
        <taxon>Chordata</taxon>
        <taxon>Craniata</taxon>
        <taxon>Vertebrata</taxon>
        <taxon>Chondrichthyes</taxon>
        <taxon>Holocephali</taxon>
        <taxon>Chimaeriformes</taxon>
        <taxon>Callorhinchidae</taxon>
        <taxon>Callorhinchus</taxon>
    </lineage>
</organism>
<reference evidence="3" key="1">
    <citation type="journal article" date="2014" name="Nature">
        <title>Elephant shark genome provides unique insights into gnathostome evolution.</title>
        <authorList>
            <consortium name="International Elephant Shark Genome Sequencing Consortium"/>
            <person name="Venkatesh B."/>
            <person name="Lee A.P."/>
            <person name="Ravi V."/>
            <person name="Maurya A.K."/>
            <person name="Lian M.M."/>
            <person name="Swann J.B."/>
            <person name="Ohta Y."/>
            <person name="Flajnik M.F."/>
            <person name="Sutoh Y."/>
            <person name="Kasahara M."/>
            <person name="Hoon S."/>
            <person name="Gangu V."/>
            <person name="Roy S.W."/>
            <person name="Irimia M."/>
            <person name="Korzh V."/>
            <person name="Kondrychyn I."/>
            <person name="Lim Z.W."/>
            <person name="Tay B.H."/>
            <person name="Tohari S."/>
            <person name="Kong K.W."/>
            <person name="Ho S."/>
            <person name="Lorente-Galdos B."/>
            <person name="Quilez J."/>
            <person name="Marques-Bonet T."/>
            <person name="Raney B.J."/>
            <person name="Ingham P.W."/>
            <person name="Tay A."/>
            <person name="Hillier L.W."/>
            <person name="Minx P."/>
            <person name="Boehm T."/>
            <person name="Wilson R.K."/>
            <person name="Brenner S."/>
            <person name="Warren W.C."/>
        </authorList>
    </citation>
    <scope>NUCLEOTIDE SEQUENCE</scope>
    <source>
        <tissue evidence="3">Spleen</tissue>
    </source>
</reference>
<protein>
    <submittedName>
        <fullName evidence="3">Serglycin-like protein</fullName>
    </submittedName>
</protein>
<evidence type="ECO:0000313" key="3">
    <source>
        <dbReference type="EMBL" id="AFP00053.1"/>
    </source>
</evidence>
<name>V9KP53_CALMI</name>
<accession>V9KP53</accession>
<evidence type="ECO:0000256" key="1">
    <source>
        <dbReference type="SAM" id="MobiDB-lite"/>
    </source>
</evidence>
<evidence type="ECO:0000256" key="2">
    <source>
        <dbReference type="SAM" id="SignalP"/>
    </source>
</evidence>
<dbReference type="OrthoDB" id="9884289at2759"/>
<dbReference type="EMBL" id="JW867535">
    <property type="protein sequence ID" value="AFP00053.1"/>
    <property type="molecule type" value="mRNA"/>
</dbReference>
<dbReference type="CTD" id="5552"/>
<dbReference type="KEGG" id="cmk:103185875"/>
<dbReference type="InterPro" id="IPR007455">
    <property type="entry name" value="Serglycin"/>
</dbReference>
<keyword evidence="2" id="KW-0732">Signal</keyword>
<feature type="signal peptide" evidence="2">
    <location>
        <begin position="1"/>
        <end position="26"/>
    </location>
</feature>
<dbReference type="Pfam" id="PF04360">
    <property type="entry name" value="Serglycin"/>
    <property type="match status" value="1"/>
</dbReference>
<dbReference type="AlphaFoldDB" id="V9KP53"/>